<dbReference type="Pfam" id="PF04333">
    <property type="entry name" value="MlaA"/>
    <property type="match status" value="1"/>
</dbReference>
<dbReference type="EMBL" id="UOEJ01000025">
    <property type="protein sequence ID" value="VAV91981.1"/>
    <property type="molecule type" value="Genomic_DNA"/>
</dbReference>
<gene>
    <name evidence="2" type="ORF">MNBD_ALPHA01-1346</name>
</gene>
<dbReference type="GO" id="GO:0120010">
    <property type="term" value="P:intermembrane phospholipid transfer"/>
    <property type="evidence" value="ECO:0007669"/>
    <property type="project" value="TreeGrafter"/>
</dbReference>
<dbReference type="GO" id="GO:0016020">
    <property type="term" value="C:membrane"/>
    <property type="evidence" value="ECO:0007669"/>
    <property type="project" value="InterPro"/>
</dbReference>
<evidence type="ECO:0000256" key="1">
    <source>
        <dbReference type="ARBA" id="ARBA00022729"/>
    </source>
</evidence>
<proteinExistence type="predicted"/>
<dbReference type="PANTHER" id="PTHR30035">
    <property type="entry name" value="LIPOPROTEIN VACJ-RELATED"/>
    <property type="match status" value="1"/>
</dbReference>
<reference evidence="2" key="1">
    <citation type="submission" date="2018-06" db="EMBL/GenBank/DDBJ databases">
        <authorList>
            <person name="Zhirakovskaya E."/>
        </authorList>
    </citation>
    <scope>NUCLEOTIDE SEQUENCE</scope>
</reference>
<evidence type="ECO:0000313" key="2">
    <source>
        <dbReference type="EMBL" id="VAV91981.1"/>
    </source>
</evidence>
<name>A0A3B0RKB5_9ZZZZ</name>
<dbReference type="PANTHER" id="PTHR30035:SF3">
    <property type="entry name" value="INTERMEMBRANE PHOSPHOLIPID TRANSPORT SYSTEM LIPOPROTEIN MLAA"/>
    <property type="match status" value="1"/>
</dbReference>
<keyword evidence="2" id="KW-0449">Lipoprotein</keyword>
<keyword evidence="1" id="KW-0732">Signal</keyword>
<protein>
    <submittedName>
        <fullName evidence="2">Outer-membrane-phospholipid-binding lipoprotein MlaA</fullName>
    </submittedName>
</protein>
<sequence length="277" mass="31372">MLFAHGPLGSFLRNNIFPVRKIAMVLMSVAVLFSAGCAKRPPVSDPQALSAYLEANDPLEPMNRAIFSFNRGFDDIILEPAARFYRQFGPPDIRKGISNFVNNWREPVTFVNDVLQGEAKRATTSLTRFLINSTFGLLGLLDTATYWGIEGHSEDFGETFAVWGFGEGPYIMMPILGPSNARDFSGLVVDFFYDPVSLWLSHKGWTYVRYGRLALRGLIYREENLETLDDLGKSSTDFYATIRSAYRQNRNYDINNGILDISADDDLFDEDFDDEDY</sequence>
<dbReference type="PRINTS" id="PR01805">
    <property type="entry name" value="VACJLIPOPROT"/>
</dbReference>
<organism evidence="2">
    <name type="scientific">hydrothermal vent metagenome</name>
    <dbReference type="NCBI Taxonomy" id="652676"/>
    <lineage>
        <taxon>unclassified sequences</taxon>
        <taxon>metagenomes</taxon>
        <taxon>ecological metagenomes</taxon>
    </lineage>
</organism>
<dbReference type="InterPro" id="IPR007428">
    <property type="entry name" value="MlaA"/>
</dbReference>
<accession>A0A3B0RKB5</accession>
<dbReference type="AlphaFoldDB" id="A0A3B0RKB5"/>